<keyword evidence="14" id="KW-0175">Coiled coil</keyword>
<evidence type="ECO:0000256" key="3">
    <source>
        <dbReference type="ARBA" id="ARBA00012438"/>
    </source>
</evidence>
<dbReference type="SUPFAM" id="SSF55874">
    <property type="entry name" value="ATPase domain of HSP90 chaperone/DNA topoisomerase II/histidine kinase"/>
    <property type="match status" value="1"/>
</dbReference>
<keyword evidence="19" id="KW-1185">Reference proteome</keyword>
<dbReference type="InterPro" id="IPR036097">
    <property type="entry name" value="HisK_dim/P_sf"/>
</dbReference>
<evidence type="ECO:0000256" key="13">
    <source>
        <dbReference type="ARBA" id="ARBA00023136"/>
    </source>
</evidence>
<dbReference type="Pfam" id="PF02518">
    <property type="entry name" value="HATPase_c"/>
    <property type="match status" value="1"/>
</dbReference>
<dbReference type="InterPro" id="IPR013656">
    <property type="entry name" value="PAS_4"/>
</dbReference>
<feature type="coiled-coil region" evidence="14">
    <location>
        <begin position="865"/>
        <end position="895"/>
    </location>
</feature>
<dbReference type="Gene3D" id="3.30.450.40">
    <property type="match status" value="1"/>
</dbReference>
<dbReference type="InterPro" id="IPR052162">
    <property type="entry name" value="Sensor_kinase/Photoreceptor"/>
</dbReference>
<evidence type="ECO:0000256" key="1">
    <source>
        <dbReference type="ARBA" id="ARBA00000085"/>
    </source>
</evidence>
<gene>
    <name evidence="18" type="ORF">EHO60_10690</name>
</gene>
<accession>A0A4V3JDK1</accession>
<dbReference type="SMART" id="SM00065">
    <property type="entry name" value="GAF"/>
    <property type="match status" value="1"/>
</dbReference>
<dbReference type="PANTHER" id="PTHR43304">
    <property type="entry name" value="PHYTOCHROME-LIKE PROTEIN CPH1"/>
    <property type="match status" value="1"/>
</dbReference>
<evidence type="ECO:0000256" key="2">
    <source>
        <dbReference type="ARBA" id="ARBA00004429"/>
    </source>
</evidence>
<dbReference type="PROSITE" id="PS50109">
    <property type="entry name" value="HIS_KIN"/>
    <property type="match status" value="1"/>
</dbReference>
<organism evidence="18 19">
    <name type="scientific">Leptospira fletcheri</name>
    <dbReference type="NCBI Taxonomy" id="2484981"/>
    <lineage>
        <taxon>Bacteria</taxon>
        <taxon>Pseudomonadati</taxon>
        <taxon>Spirochaetota</taxon>
        <taxon>Spirochaetia</taxon>
        <taxon>Leptospirales</taxon>
        <taxon>Leptospiraceae</taxon>
        <taxon>Leptospira</taxon>
    </lineage>
</organism>
<keyword evidence="8" id="KW-0812">Transmembrane</keyword>
<keyword evidence="4" id="KW-1003">Cell membrane</keyword>
<dbReference type="Gene3D" id="3.30.565.10">
    <property type="entry name" value="Histidine kinase-like ATPase, C-terminal domain"/>
    <property type="match status" value="1"/>
</dbReference>
<feature type="domain" description="PAC" evidence="17">
    <location>
        <begin position="554"/>
        <end position="606"/>
    </location>
</feature>
<dbReference type="CDD" id="cd00130">
    <property type="entry name" value="PAS"/>
    <property type="match status" value="3"/>
</dbReference>
<dbReference type="InterPro" id="IPR004358">
    <property type="entry name" value="Sig_transdc_His_kin-like_C"/>
</dbReference>
<dbReference type="GO" id="GO:0005886">
    <property type="term" value="C:plasma membrane"/>
    <property type="evidence" value="ECO:0007669"/>
    <property type="project" value="UniProtKB-SubCell"/>
</dbReference>
<evidence type="ECO:0000256" key="7">
    <source>
        <dbReference type="ARBA" id="ARBA00022679"/>
    </source>
</evidence>
<keyword evidence="7" id="KW-0808">Transferase</keyword>
<evidence type="ECO:0000256" key="9">
    <source>
        <dbReference type="ARBA" id="ARBA00022737"/>
    </source>
</evidence>
<dbReference type="GO" id="GO:0000155">
    <property type="term" value="F:phosphorelay sensor kinase activity"/>
    <property type="evidence" value="ECO:0007669"/>
    <property type="project" value="InterPro"/>
</dbReference>
<feature type="domain" description="Histidine kinase" evidence="15">
    <location>
        <begin position="1042"/>
        <end position="1209"/>
    </location>
</feature>
<dbReference type="Gene3D" id="1.10.287.130">
    <property type="match status" value="1"/>
</dbReference>
<dbReference type="InterPro" id="IPR003018">
    <property type="entry name" value="GAF"/>
</dbReference>
<sequence>MYRKTFLFVVSVKSESQSRSAKGDRSAKKDDAPKYLDVVFKELLDCVDQPIGIISAETGEFVSYNAAMVSLFGYPSESLRQMNVFVLSRSVGKRSEAELKSKLERAAKGEDLKFQLTLLNARSNSIRCRVRLASLSGSTGLLRIWIEDLRKQEAVRTLLKGDTDGQDFLIQNLSEDLWDWNIEENPILPGERLEGILKYSDLGYKISFDFWKNKIHPKDARTTMTLLKQTLKGKRDLFDAEYRMLSADGSYKWILTRGQVLEKKQDGQASRMLGFHIDISAQKNAEETDRQRRNLEALTTSISTELINLPGKEIGEAIRNNIEKIGRFFGMDRSYLVIYDVDTLIRELVHEYIAPKAKNRAPSWEKISKINPDSYITGQILNNKIVMLDEREVPKESASQARVILDNTGIKFFVGIPLSLAGRVIGAIGLSSESYREKIKHRFEEFEIFHLRTIGEVISNAIERRRKEEELRAERDLLAGIMNTSVAAITVLDPDGSILYANPSAEKVLGLSLEDLRQRKYDSKEWKPTSLDGGPWKPEDQPFTRVMTSKEAVFDVRHAIEDSNGLKKYLSINGSPIKNEEGRITSLVFLVTDITDSLLAERALKESEENLRLALNAAKMGTWSWNLQDDSMHWSKNTFDLFGISFEEFQGTGSGFFALVHPEDSSLMEDAVDKSLRGETKDFHLEYRIFHKDGTVHWIEGKGMVYRDVEGNPIRMAGTVTDITDRKSSEEELKASRSRFQAFYRFANEGILFVNPRTERILDTNPAFLNIFGFSPEDIQGLPASSLFTPESWTTVHARLRSFESADNLELRTVRIDGTVFPSIGNIHFYTERESFIAAISLLDTSAIHEVEILRTVNNEISVRNKLIEMQKNELQETLNDLKRTQDQLIQSEKMAALGQLIAGIAHEINNPIGAVKASNQNLQECLKRFQSLLPLVQAIFGGMSAEEVDSFRTFLNLVRQIREQLAGIEERRVKRDLVEELTNLGFSNPYIIADSLTDMGFRTVPKEAVLFLRHSHSATLLEYSTIESFFFTNTNTIQIAVDRVSKILYALKNFSHFDTESSKRLASLQENLETVLTIYQNQLKKGILVSKEYADVPKILCYPDDLLHVWTNLIYNSLQAMAFRGKISIRMFLQDSEVAVEINDDGPGIPEGIQDRIFQPFFTTKPPGEGSGLGLDIVNKIVEKHDGRIEVESRPGSTTFRVFLPYLIEEESGIISERK</sequence>
<dbReference type="InterPro" id="IPR003594">
    <property type="entry name" value="HATPase_dom"/>
</dbReference>
<dbReference type="PROSITE" id="PS50113">
    <property type="entry name" value="PAC"/>
    <property type="match status" value="3"/>
</dbReference>
<keyword evidence="6" id="KW-0597">Phosphoprotein</keyword>
<feature type="domain" description="PAC" evidence="17">
    <location>
        <begin position="238"/>
        <end position="291"/>
    </location>
</feature>
<keyword evidence="9" id="KW-0677">Repeat</keyword>
<dbReference type="Proteomes" id="UP000298458">
    <property type="component" value="Unassembled WGS sequence"/>
</dbReference>
<dbReference type="InterPro" id="IPR013655">
    <property type="entry name" value="PAS_fold_3"/>
</dbReference>
<dbReference type="Gene3D" id="2.10.70.100">
    <property type="match status" value="1"/>
</dbReference>
<name>A0A4V3JDK1_9LEPT</name>
<dbReference type="SUPFAM" id="SSF55785">
    <property type="entry name" value="PYP-like sensor domain (PAS domain)"/>
    <property type="match status" value="5"/>
</dbReference>
<reference evidence="18" key="1">
    <citation type="journal article" date="2019" name="PLoS Negl. Trop. Dis.">
        <title>Revisiting the worldwide diversity of Leptospira species in the environment.</title>
        <authorList>
            <person name="Vincent A.T."/>
            <person name="Schiettekatte O."/>
            <person name="Bourhy P."/>
            <person name="Veyrier F.J."/>
            <person name="Picardeau M."/>
        </authorList>
    </citation>
    <scope>NUCLEOTIDE SEQUENCE [LARGE SCALE GENOMIC DNA]</scope>
    <source>
        <strain evidence="18">SSW15</strain>
    </source>
</reference>
<dbReference type="Pfam" id="PF13426">
    <property type="entry name" value="PAS_9"/>
    <property type="match status" value="2"/>
</dbReference>
<evidence type="ECO:0000256" key="4">
    <source>
        <dbReference type="ARBA" id="ARBA00022475"/>
    </source>
</evidence>
<keyword evidence="10" id="KW-0547">Nucleotide-binding</keyword>
<dbReference type="CDD" id="cd00082">
    <property type="entry name" value="HisKA"/>
    <property type="match status" value="1"/>
</dbReference>
<keyword evidence="11" id="KW-0418">Kinase</keyword>
<dbReference type="AlphaFoldDB" id="A0A4V3JDK1"/>
<dbReference type="Pfam" id="PF08448">
    <property type="entry name" value="PAS_4"/>
    <property type="match status" value="1"/>
</dbReference>
<comment type="subcellular location">
    <subcellularLocation>
        <location evidence="2">Cell inner membrane</location>
        <topology evidence="2">Multi-pass membrane protein</topology>
    </subcellularLocation>
</comment>
<dbReference type="InterPro" id="IPR036890">
    <property type="entry name" value="HATPase_C_sf"/>
</dbReference>
<comment type="caution">
    <text evidence="18">The sequence shown here is derived from an EMBL/GenBank/DDBJ whole genome shotgun (WGS) entry which is preliminary data.</text>
</comment>
<dbReference type="Gene3D" id="3.30.450.20">
    <property type="entry name" value="PAS domain"/>
    <property type="match status" value="5"/>
</dbReference>
<keyword evidence="5" id="KW-0997">Cell inner membrane</keyword>
<dbReference type="PANTHER" id="PTHR43304:SF1">
    <property type="entry name" value="PAC DOMAIN-CONTAINING PROTEIN"/>
    <property type="match status" value="1"/>
</dbReference>
<feature type="domain" description="PAS" evidence="16">
    <location>
        <begin position="736"/>
        <end position="807"/>
    </location>
</feature>
<keyword evidence="13" id="KW-0472">Membrane</keyword>
<dbReference type="PRINTS" id="PR00344">
    <property type="entry name" value="BCTRLSENSOR"/>
</dbReference>
<feature type="domain" description="PAC" evidence="17">
    <location>
        <begin position="683"/>
        <end position="735"/>
    </location>
</feature>
<evidence type="ECO:0000256" key="14">
    <source>
        <dbReference type="SAM" id="Coils"/>
    </source>
</evidence>
<dbReference type="InterPro" id="IPR001610">
    <property type="entry name" value="PAC"/>
</dbReference>
<evidence type="ECO:0000256" key="5">
    <source>
        <dbReference type="ARBA" id="ARBA00022519"/>
    </source>
</evidence>
<dbReference type="EMBL" id="RQET01000007">
    <property type="protein sequence ID" value="TGK10295.1"/>
    <property type="molecule type" value="Genomic_DNA"/>
</dbReference>
<dbReference type="InterPro" id="IPR005467">
    <property type="entry name" value="His_kinase_dom"/>
</dbReference>
<dbReference type="NCBIfam" id="TIGR00229">
    <property type="entry name" value="sensory_box"/>
    <property type="match status" value="3"/>
</dbReference>
<dbReference type="Pfam" id="PF01590">
    <property type="entry name" value="GAF"/>
    <property type="match status" value="1"/>
</dbReference>
<feature type="domain" description="PAS" evidence="16">
    <location>
        <begin position="474"/>
        <end position="516"/>
    </location>
</feature>
<dbReference type="EC" id="2.7.13.3" evidence="3"/>
<evidence type="ECO:0000259" key="17">
    <source>
        <dbReference type="PROSITE" id="PS50113"/>
    </source>
</evidence>
<dbReference type="InterPro" id="IPR000014">
    <property type="entry name" value="PAS"/>
</dbReference>
<feature type="domain" description="PAS" evidence="16">
    <location>
        <begin position="40"/>
        <end position="110"/>
    </location>
</feature>
<evidence type="ECO:0000256" key="8">
    <source>
        <dbReference type="ARBA" id="ARBA00022692"/>
    </source>
</evidence>
<dbReference type="SUPFAM" id="SSF55781">
    <property type="entry name" value="GAF domain-like"/>
    <property type="match status" value="1"/>
</dbReference>
<evidence type="ECO:0000256" key="11">
    <source>
        <dbReference type="ARBA" id="ARBA00022777"/>
    </source>
</evidence>
<dbReference type="InterPro" id="IPR000700">
    <property type="entry name" value="PAS-assoc_C"/>
</dbReference>
<evidence type="ECO:0000259" key="16">
    <source>
        <dbReference type="PROSITE" id="PS50112"/>
    </source>
</evidence>
<evidence type="ECO:0000256" key="10">
    <source>
        <dbReference type="ARBA" id="ARBA00022741"/>
    </source>
</evidence>
<dbReference type="GO" id="GO:0000166">
    <property type="term" value="F:nucleotide binding"/>
    <property type="evidence" value="ECO:0007669"/>
    <property type="project" value="UniProtKB-KW"/>
</dbReference>
<dbReference type="PROSITE" id="PS50112">
    <property type="entry name" value="PAS"/>
    <property type="match status" value="4"/>
</dbReference>
<evidence type="ECO:0000313" key="19">
    <source>
        <dbReference type="Proteomes" id="UP000298458"/>
    </source>
</evidence>
<dbReference type="InterPro" id="IPR029016">
    <property type="entry name" value="GAF-like_dom_sf"/>
</dbReference>
<keyword evidence="12" id="KW-1133">Transmembrane helix</keyword>
<dbReference type="SMART" id="SM00387">
    <property type="entry name" value="HATPase_c"/>
    <property type="match status" value="1"/>
</dbReference>
<proteinExistence type="predicted"/>
<dbReference type="InterPro" id="IPR035965">
    <property type="entry name" value="PAS-like_dom_sf"/>
</dbReference>
<feature type="domain" description="PAS" evidence="16">
    <location>
        <begin position="607"/>
        <end position="679"/>
    </location>
</feature>
<dbReference type="SUPFAM" id="SSF47384">
    <property type="entry name" value="Homodimeric domain of signal transducing histidine kinase"/>
    <property type="match status" value="1"/>
</dbReference>
<dbReference type="FunFam" id="2.10.70.100:FF:000001">
    <property type="entry name" value="Sensory transduction histidine kinase"/>
    <property type="match status" value="1"/>
</dbReference>
<comment type="catalytic activity">
    <reaction evidence="1">
        <text>ATP + protein L-histidine = ADP + protein N-phospho-L-histidine.</text>
        <dbReference type="EC" id="2.7.13.3"/>
    </reaction>
</comment>
<dbReference type="Pfam" id="PF08447">
    <property type="entry name" value="PAS_3"/>
    <property type="match status" value="2"/>
</dbReference>
<protein>
    <recommendedName>
        <fullName evidence="3">histidine kinase</fullName>
        <ecNumber evidence="3">2.7.13.3</ecNumber>
    </recommendedName>
</protein>
<evidence type="ECO:0000259" key="15">
    <source>
        <dbReference type="PROSITE" id="PS50109"/>
    </source>
</evidence>
<dbReference type="InterPro" id="IPR003661">
    <property type="entry name" value="HisK_dim/P_dom"/>
</dbReference>
<evidence type="ECO:0000256" key="6">
    <source>
        <dbReference type="ARBA" id="ARBA00022553"/>
    </source>
</evidence>
<evidence type="ECO:0000256" key="12">
    <source>
        <dbReference type="ARBA" id="ARBA00022989"/>
    </source>
</evidence>
<dbReference type="OrthoDB" id="341718at2"/>
<dbReference type="SMART" id="SM00086">
    <property type="entry name" value="PAC"/>
    <property type="match status" value="3"/>
</dbReference>
<evidence type="ECO:0000313" key="18">
    <source>
        <dbReference type="EMBL" id="TGK10295.1"/>
    </source>
</evidence>
<dbReference type="SMART" id="SM00091">
    <property type="entry name" value="PAS"/>
    <property type="match status" value="4"/>
</dbReference>